<evidence type="ECO:0000256" key="9">
    <source>
        <dbReference type="SAM" id="Phobius"/>
    </source>
</evidence>
<feature type="transmembrane region" description="Helical" evidence="9">
    <location>
        <begin position="431"/>
        <end position="453"/>
    </location>
</feature>
<comment type="similarity">
    <text evidence="2">Belongs to the ABC transporter superfamily. ABCG family. PDR (TC 3.A.1.205) subfamily.</text>
</comment>
<dbReference type="Pfam" id="PF06422">
    <property type="entry name" value="PDR_CDR"/>
    <property type="match status" value="1"/>
</dbReference>
<evidence type="ECO:0000256" key="8">
    <source>
        <dbReference type="ARBA" id="ARBA00023136"/>
    </source>
</evidence>
<dbReference type="Pfam" id="PF00005">
    <property type="entry name" value="ABC_tran"/>
    <property type="match status" value="2"/>
</dbReference>
<reference evidence="11" key="1">
    <citation type="submission" date="2021-12" db="EMBL/GenBank/DDBJ databases">
        <title>Convergent genome expansion in fungi linked to evolution of root-endophyte symbiosis.</title>
        <authorList>
            <consortium name="DOE Joint Genome Institute"/>
            <person name="Ke Y.-H."/>
            <person name="Bonito G."/>
            <person name="Liao H.-L."/>
            <person name="Looney B."/>
            <person name="Rojas-Flechas A."/>
            <person name="Nash J."/>
            <person name="Hameed K."/>
            <person name="Schadt C."/>
            <person name="Martin F."/>
            <person name="Crous P.W."/>
            <person name="Miettinen O."/>
            <person name="Magnuson J.K."/>
            <person name="Labbe J."/>
            <person name="Jacobson D."/>
            <person name="Doktycz M.J."/>
            <person name="Veneault-Fourrey C."/>
            <person name="Kuo A."/>
            <person name="Mondo S."/>
            <person name="Calhoun S."/>
            <person name="Riley R."/>
            <person name="Ohm R."/>
            <person name="LaButti K."/>
            <person name="Andreopoulos B."/>
            <person name="Pangilinan J."/>
            <person name="Nolan M."/>
            <person name="Tritt A."/>
            <person name="Clum A."/>
            <person name="Lipzen A."/>
            <person name="Daum C."/>
            <person name="Barry K."/>
            <person name="Grigoriev I.V."/>
            <person name="Vilgalys R."/>
        </authorList>
    </citation>
    <scope>NUCLEOTIDE SEQUENCE</scope>
    <source>
        <strain evidence="11">PMI_201</strain>
    </source>
</reference>
<evidence type="ECO:0000256" key="4">
    <source>
        <dbReference type="ARBA" id="ARBA00022692"/>
    </source>
</evidence>
<dbReference type="Gene3D" id="3.40.50.300">
    <property type="entry name" value="P-loop containing nucleotide triphosphate hydrolases"/>
    <property type="match status" value="2"/>
</dbReference>
<dbReference type="PROSITE" id="PS50893">
    <property type="entry name" value="ABC_TRANSPORTER_2"/>
    <property type="match status" value="1"/>
</dbReference>
<feature type="transmembrane region" description="Helical" evidence="9">
    <location>
        <begin position="1017"/>
        <end position="1036"/>
    </location>
</feature>
<evidence type="ECO:0000259" key="10">
    <source>
        <dbReference type="PROSITE" id="PS50893"/>
    </source>
</evidence>
<evidence type="ECO:0000256" key="1">
    <source>
        <dbReference type="ARBA" id="ARBA00004141"/>
    </source>
</evidence>
<name>A0AAD4KTM6_9EURO</name>
<keyword evidence="6" id="KW-0067">ATP-binding</keyword>
<keyword evidence="7 9" id="KW-1133">Transmembrane helix</keyword>
<comment type="subcellular location">
    <subcellularLocation>
        <location evidence="1">Membrane</location>
        <topology evidence="1">Multi-pass membrane protein</topology>
    </subcellularLocation>
</comment>
<keyword evidence="3" id="KW-0813">Transport</keyword>
<dbReference type="GO" id="GO:0016020">
    <property type="term" value="C:membrane"/>
    <property type="evidence" value="ECO:0007669"/>
    <property type="project" value="UniProtKB-SubCell"/>
</dbReference>
<proteinExistence type="inferred from homology"/>
<sequence length="1294" mass="146668">MLMVLGRPSSGRSTFLKTVCGELRGLKLHEDSIIHHNGLSMEHMQKGARLKTVYNHERDYHMPELTVRQTLEFAAAARTSAGLNRSDHIQQCTKVALDVFNLSTIENMPVGSEYHQTISNGERKRVSIAETALSLAPIQAWNHCTRGLDAKTVSDFVSSLRISANITYSCHIVSLDQASEAIYGTFDKVILLYEGRQVFYGRCDRAKDYFIQMGWWSPPSQNTADFLIGITNPQIRQARQGMGEVVPRTPREFEEYWKRSADYRDLRNEVSQFQESQTQGFAGRSPWRKEKYSAYVITPAMQIGLCTKRACQRVWNNKSPLLTIIIGRIAMAFILGSVYYGTPDTTAGFQSRGSILFFAVAINTLMNTMEITSYHNIRAIVQKQAAYAFVHPFAEAVGRLFTDIPIKLITGISFNVVLYFLAGLRREPSQFFIFLLFVFVGTLTMSSIFRAIAVATRSTNQAMTLVGALITIYILYMGFVIPLPIMKPWFSWIRWLNPVFYVYEALIINEFHGREFVCSQFIPDYENLIGNTFVCSMSGALTGEKTVLGDNYIFVQYGAAFKSLWRNFGIIISFWVFFLGVSLFASEFQFEPLSAARVTIFRRFSPPARRQCVENQMDDWKDSSPRDTGSQIPLSNEHEHYMLKKQSNVFTWKNICYDITRRGTSRRLLDNCSGWAKPGTLTAIMGVSGSGKTTLLKVLAQYPSDGTVSGTIQLNGRTVTAMGFRPFIGFVQQEDIHLPTATVREALRFTTRLRRPDTVSEDEKYAYVEEVISMLHMEEYADAVIGLPGTGLDDLQRILLGLGLELATKPAFLFLDDPTRSLDTQSSLLIYRLLRRLSDAGLAVISTVHQPTASVFHLFDHLLLLENGGRTVYFGETGHGSSIVLNYFALHTSQECEETESPAEYLLRMSNMPTVEGERSSTWQKSPEARHIQDKIDHVKQTREVAQCEQHLADIKHRGFALPFYRQLFIVTHRVFQQYWRDPAYIYGKLLMAIATALLIGFSSFKPTMTLSGYQSVLYGILNLMGVLVNLIQQTMPNFILQRSLYEVREQPCRLYAWPIFILANIIVEIPYQIFFAFLVWVSFYFPIFGVQQTSQQQGLMLLFLIQLCIFAMTLATLIISALPDADTVGATFAFIFMVAFNGVLQPPGALPGFWIFMYRLSPLTYLISGITATGLHSRPVHCSSAETNIFDPPSGMTCDEYLASYLETAAGKLYNPSAIRNCEYCPFSYADQLLGISGYYYNDRWRNWGIGWAYVVFNILGSMLLYYIFRVRRCHPISGIGHLIGNLFAHMPR</sequence>
<feature type="transmembrane region" description="Helical" evidence="9">
    <location>
        <begin position="1056"/>
        <end position="1088"/>
    </location>
</feature>
<comment type="caution">
    <text evidence="11">The sequence shown here is derived from an EMBL/GenBank/DDBJ whole genome shotgun (WGS) entry which is preliminary data.</text>
</comment>
<keyword evidence="8 9" id="KW-0472">Membrane</keyword>
<feature type="transmembrane region" description="Helical" evidence="9">
    <location>
        <begin position="1129"/>
        <end position="1145"/>
    </location>
</feature>
<evidence type="ECO:0000313" key="12">
    <source>
        <dbReference type="Proteomes" id="UP001201262"/>
    </source>
</evidence>
<evidence type="ECO:0000256" key="5">
    <source>
        <dbReference type="ARBA" id="ARBA00022741"/>
    </source>
</evidence>
<evidence type="ECO:0000256" key="7">
    <source>
        <dbReference type="ARBA" id="ARBA00022989"/>
    </source>
</evidence>
<keyword evidence="4 9" id="KW-0812">Transmembrane</keyword>
<organism evidence="11 12">
    <name type="scientific">Talaromyces proteolyticus</name>
    <dbReference type="NCBI Taxonomy" id="1131652"/>
    <lineage>
        <taxon>Eukaryota</taxon>
        <taxon>Fungi</taxon>
        <taxon>Dikarya</taxon>
        <taxon>Ascomycota</taxon>
        <taxon>Pezizomycotina</taxon>
        <taxon>Eurotiomycetes</taxon>
        <taxon>Eurotiomycetidae</taxon>
        <taxon>Eurotiales</taxon>
        <taxon>Trichocomaceae</taxon>
        <taxon>Talaromyces</taxon>
        <taxon>Talaromyces sect. Bacilispori</taxon>
    </lineage>
</organism>
<keyword evidence="5" id="KW-0547">Nucleotide-binding</keyword>
<dbReference type="InterPro" id="IPR027417">
    <property type="entry name" value="P-loop_NTPase"/>
</dbReference>
<evidence type="ECO:0000256" key="6">
    <source>
        <dbReference type="ARBA" id="ARBA00022840"/>
    </source>
</evidence>
<feature type="transmembrane region" description="Helical" evidence="9">
    <location>
        <begin position="321"/>
        <end position="340"/>
    </location>
</feature>
<dbReference type="InterPro" id="IPR003439">
    <property type="entry name" value="ABC_transporter-like_ATP-bd"/>
</dbReference>
<accession>A0AAD4KTM6</accession>
<dbReference type="Proteomes" id="UP001201262">
    <property type="component" value="Unassembled WGS sequence"/>
</dbReference>
<dbReference type="Pfam" id="PF01061">
    <property type="entry name" value="ABC2_membrane"/>
    <property type="match status" value="2"/>
</dbReference>
<feature type="transmembrane region" description="Helical" evidence="9">
    <location>
        <begin position="564"/>
        <end position="585"/>
    </location>
</feature>
<dbReference type="GO" id="GO:0016887">
    <property type="term" value="F:ATP hydrolysis activity"/>
    <property type="evidence" value="ECO:0007669"/>
    <property type="project" value="InterPro"/>
</dbReference>
<dbReference type="EMBL" id="JAJTJA010000008">
    <property type="protein sequence ID" value="KAH8695660.1"/>
    <property type="molecule type" value="Genomic_DNA"/>
</dbReference>
<feature type="transmembrane region" description="Helical" evidence="9">
    <location>
        <begin position="465"/>
        <end position="485"/>
    </location>
</feature>
<gene>
    <name evidence="11" type="ORF">BGW36DRAFT_429527</name>
</gene>
<dbReference type="GeneID" id="70250994"/>
<dbReference type="GO" id="GO:0005524">
    <property type="term" value="F:ATP binding"/>
    <property type="evidence" value="ECO:0007669"/>
    <property type="project" value="UniProtKB-KW"/>
</dbReference>
<keyword evidence="12" id="KW-1185">Reference proteome</keyword>
<dbReference type="SMART" id="SM00382">
    <property type="entry name" value="AAA"/>
    <property type="match status" value="1"/>
</dbReference>
<dbReference type="GO" id="GO:0140359">
    <property type="term" value="F:ABC-type transporter activity"/>
    <property type="evidence" value="ECO:0007669"/>
    <property type="project" value="InterPro"/>
</dbReference>
<dbReference type="RefSeq" id="XP_046070802.1">
    <property type="nucleotide sequence ID" value="XM_046220707.1"/>
</dbReference>
<dbReference type="InterPro" id="IPR003593">
    <property type="entry name" value="AAA+_ATPase"/>
</dbReference>
<feature type="domain" description="ABC transporter" evidence="10">
    <location>
        <begin position="654"/>
        <end position="892"/>
    </location>
</feature>
<dbReference type="InterPro" id="IPR010929">
    <property type="entry name" value="PDR_CDR_ABC"/>
</dbReference>
<evidence type="ECO:0000256" key="3">
    <source>
        <dbReference type="ARBA" id="ARBA00022448"/>
    </source>
</evidence>
<dbReference type="PANTHER" id="PTHR19241">
    <property type="entry name" value="ATP-BINDING CASSETTE TRANSPORTER"/>
    <property type="match status" value="1"/>
</dbReference>
<evidence type="ECO:0000256" key="2">
    <source>
        <dbReference type="ARBA" id="ARBA00006012"/>
    </source>
</evidence>
<protein>
    <submittedName>
        <fullName evidence="11">ABC-2 type transporter-domain-containing protein</fullName>
    </submittedName>
</protein>
<feature type="transmembrane region" description="Helical" evidence="9">
    <location>
        <begin position="404"/>
        <end position="424"/>
    </location>
</feature>
<feature type="transmembrane region" description="Helical" evidence="9">
    <location>
        <begin position="1250"/>
        <end position="1270"/>
    </location>
</feature>
<dbReference type="SUPFAM" id="SSF52540">
    <property type="entry name" value="P-loop containing nucleoside triphosphate hydrolases"/>
    <property type="match status" value="2"/>
</dbReference>
<feature type="transmembrane region" description="Helical" evidence="9">
    <location>
        <begin position="984"/>
        <end position="1005"/>
    </location>
</feature>
<dbReference type="InterPro" id="IPR013525">
    <property type="entry name" value="ABC2_TM"/>
</dbReference>
<feature type="transmembrane region" description="Helical" evidence="9">
    <location>
        <begin position="1100"/>
        <end position="1123"/>
    </location>
</feature>
<evidence type="ECO:0000313" key="11">
    <source>
        <dbReference type="EMBL" id="KAH8695660.1"/>
    </source>
</evidence>